<keyword evidence="1" id="KW-0472">Membrane</keyword>
<feature type="transmembrane region" description="Helical" evidence="1">
    <location>
        <begin position="15"/>
        <end position="36"/>
    </location>
</feature>
<dbReference type="AlphaFoldDB" id="A0A9W6TWZ1"/>
<evidence type="ECO:0000313" key="3">
    <source>
        <dbReference type="Proteomes" id="UP001165083"/>
    </source>
</evidence>
<dbReference type="EMBL" id="BSXW01000399">
    <property type="protein sequence ID" value="GMF21179.1"/>
    <property type="molecule type" value="Genomic_DNA"/>
</dbReference>
<dbReference type="SUPFAM" id="SSF47473">
    <property type="entry name" value="EF-hand"/>
    <property type="match status" value="1"/>
</dbReference>
<feature type="transmembrane region" description="Helical" evidence="1">
    <location>
        <begin position="269"/>
        <end position="290"/>
    </location>
</feature>
<feature type="transmembrane region" description="Helical" evidence="1">
    <location>
        <begin position="296"/>
        <end position="314"/>
    </location>
</feature>
<protein>
    <submittedName>
        <fullName evidence="2">Unnamed protein product</fullName>
    </submittedName>
</protein>
<comment type="caution">
    <text evidence="2">The sequence shown here is derived from an EMBL/GenBank/DDBJ whole genome shotgun (WGS) entry which is preliminary data.</text>
</comment>
<dbReference type="InterPro" id="IPR011992">
    <property type="entry name" value="EF-hand-dom_pair"/>
</dbReference>
<name>A0A9W6TWZ1_9STRA</name>
<evidence type="ECO:0000256" key="1">
    <source>
        <dbReference type="SAM" id="Phobius"/>
    </source>
</evidence>
<keyword evidence="1" id="KW-1133">Transmembrane helix</keyword>
<dbReference type="OrthoDB" id="68481at2759"/>
<keyword evidence="3" id="KW-1185">Reference proteome</keyword>
<proteinExistence type="predicted"/>
<organism evidence="2 3">
    <name type="scientific">Phytophthora lilii</name>
    <dbReference type="NCBI Taxonomy" id="2077276"/>
    <lineage>
        <taxon>Eukaryota</taxon>
        <taxon>Sar</taxon>
        <taxon>Stramenopiles</taxon>
        <taxon>Oomycota</taxon>
        <taxon>Peronosporomycetes</taxon>
        <taxon>Peronosporales</taxon>
        <taxon>Peronosporaceae</taxon>
        <taxon>Phytophthora</taxon>
    </lineage>
</organism>
<dbReference type="Proteomes" id="UP001165083">
    <property type="component" value="Unassembled WGS sequence"/>
</dbReference>
<keyword evidence="1" id="KW-0812">Transmembrane</keyword>
<gene>
    <name evidence="2" type="ORF">Plil01_000833000</name>
</gene>
<evidence type="ECO:0000313" key="2">
    <source>
        <dbReference type="EMBL" id="GMF21179.1"/>
    </source>
</evidence>
<sequence length="462" mass="52235">MAGGSVFQVGEDIEFYKVVVLLSALATCLLVFEGALHHLEHHLERHDKYQHMLKKVYRELMILGLLSFIIKMLTEVGGIDGYSGTMLAFQVADLIIFILAIVLVIQAIWVLLLLRGHNKRADRAELVTTQDLVDVLKALNSTRSNWCCGGKVPHHDLLKKECKDKSVLAVILNSVAQEEASAWQNEAADTALDAMNKIHAEHEDFEHERKAARRGLLKGDAGLQLVATCLRNVPRVCCCRKRLTRRPTGVQPESPDINLLYFSRKAWHVVVMFITILNGFFVALLVQGAVYSFDEIYDQVGVIPVIMIPLPLMLNEIFLQKSIFRDFVLICSIIRLDASTLGETVNHFSEMVELRSEFATSLLRCLKEGGLTIGDLEKTLQSRDLRKSGLIEISKLRAVLVSFGFYLTRFRFNSVIKLLFELQGTKVEYAQLIQLVTLIQQEHSLESGHWSRFSELLYNDVV</sequence>
<feature type="transmembrane region" description="Helical" evidence="1">
    <location>
        <begin position="94"/>
        <end position="114"/>
    </location>
</feature>
<feature type="transmembrane region" description="Helical" evidence="1">
    <location>
        <begin position="56"/>
        <end position="74"/>
    </location>
</feature>
<reference evidence="2" key="1">
    <citation type="submission" date="2023-04" db="EMBL/GenBank/DDBJ databases">
        <title>Phytophthora lilii NBRC 32176.</title>
        <authorList>
            <person name="Ichikawa N."/>
            <person name="Sato H."/>
            <person name="Tonouchi N."/>
        </authorList>
    </citation>
    <scope>NUCLEOTIDE SEQUENCE</scope>
    <source>
        <strain evidence="2">NBRC 32176</strain>
    </source>
</reference>
<accession>A0A9W6TWZ1</accession>